<feature type="compositionally biased region" description="Basic and acidic residues" evidence="5">
    <location>
        <begin position="216"/>
        <end position="229"/>
    </location>
</feature>
<dbReference type="InterPro" id="IPR005108">
    <property type="entry name" value="HELP"/>
</dbReference>
<dbReference type="InterPro" id="IPR035892">
    <property type="entry name" value="C2_domain_sf"/>
</dbReference>
<dbReference type="PROSITE" id="PS50004">
    <property type="entry name" value="C2"/>
    <property type="match status" value="1"/>
</dbReference>
<dbReference type="PROSITE" id="PS50294">
    <property type="entry name" value="WD_REPEATS_REGION"/>
    <property type="match status" value="2"/>
</dbReference>
<sequence>MSRFFKKKGSKKTKKSKKKNKDTTNSSSSSNETSFSSGRKIPNRDPEPITVHLINARGLESDPSLYCILYLGTQKLKSSLINNSNTQNWDQKFVFNYDWIKPQIRIDFFDINAYPLDRAGFANVDIEMLDLATKLTAYFPLQDLEGEIQISVSIGDIKEPQEEIEKNNSKEEETQEKDQELQNNKQNQDQNENKIEIEKQLQSVEQILQEQQNNNTHEEETSTETKKESSLPPVNTNPLDELLNQVKNDRKPRAQSIGDSVNKNSKILEPNQFDDLLTEKNRRNSKPETKFDINKFLESHTTKRQTYNNSDSITKLLNKTSTLQSKYEPKEGSILNKLKLSSNLNSYPSKLNSSTGSITNTKKNKTEDLLSSTQSLLKTLQMSKSKMVNTDFQKSSFNIDDYLSKKSVPQKTNTNSSFDNSTNKTNSNDSIQSKPKNEIFNSNFTPYNTTNTNNTLNSNNTTTTTTTTTTDINNTNQNKTSFNIDDYLDNNFLNNTTTTTTTSSSSIMNNKSMNSYNSTTTTTTTTNDRNNFELEFVFGYTGDDRNNVHFTSSGEITYYAAAVGIVYNRQTHKQRFFKFHTDTITCNAIHPNKQIVATGQLNNGTVFIWDTAKCEKISEINPPHEKGVSCLAFSHHQPYLVTVGLDSNHTVCLWNWKTSQLIAKNEGPGNKVLCAHFDPTDGNAFVICGIKHIQFWTIQNEQSLTSYPGTFQGREDSMLLSLAITRDGKILTGNRSGDIYCWGKSDKMVTSKFRAHVGPCVVLKAINSDLFISGGKDGKVNLWSTFSLNKIKQISSIIGGPIRGIDFLKDQVIAGTLKNQIWSASTQTGKSNMEIFSHSEEVHGIACHPFRKEFISTSDDRSVNVWSLDGNKSIGRIPVNGQPRIGAFSPDGRVIGIGLRDGEFKLCSSGSLKQITNRKNATCEIIQMKFSPDSSKLVLCHEDGAIMCYGASTNYRKISGFKLPGIISLDWAKDSSAIRVSTTTRTMCWRVRDSKKTDENFTQWETNDKLLAREIPDIRKCDVRNGIGAKAVENSNKIQIYPYPNTQNTIPIYLSGHGSSVLDVKFLLDSHIISAGGKDHSVFLWKRI</sequence>
<dbReference type="PANTHER" id="PTHR13720">
    <property type="entry name" value="WD-40 REPEAT PROTEIN"/>
    <property type="match status" value="1"/>
</dbReference>
<feature type="region of interest" description="Disordered" evidence="5">
    <location>
        <begin position="210"/>
        <end position="239"/>
    </location>
</feature>
<dbReference type="InterPro" id="IPR055439">
    <property type="entry name" value="Beta-prop_EML_1st"/>
</dbReference>
<feature type="region of interest" description="Disordered" evidence="5">
    <location>
        <begin position="159"/>
        <end position="191"/>
    </location>
</feature>
<dbReference type="InterPro" id="IPR015943">
    <property type="entry name" value="WD40/YVTN_repeat-like_dom_sf"/>
</dbReference>
<feature type="domain" description="C2" evidence="6">
    <location>
        <begin position="29"/>
        <end position="139"/>
    </location>
</feature>
<evidence type="ECO:0000256" key="3">
    <source>
        <dbReference type="ARBA" id="ARBA00022737"/>
    </source>
</evidence>
<dbReference type="InterPro" id="IPR000008">
    <property type="entry name" value="C2_dom"/>
</dbReference>
<dbReference type="Pfam" id="PF23409">
    <property type="entry name" value="Beta-prop_EML"/>
    <property type="match status" value="1"/>
</dbReference>
<dbReference type="SMART" id="SM00239">
    <property type="entry name" value="C2"/>
    <property type="match status" value="1"/>
</dbReference>
<dbReference type="InterPro" id="IPR011047">
    <property type="entry name" value="Quinoprotein_ADH-like_sf"/>
</dbReference>
<feature type="region of interest" description="Disordered" evidence="5">
    <location>
        <begin position="407"/>
        <end position="472"/>
    </location>
</feature>
<dbReference type="GO" id="GO:0008017">
    <property type="term" value="F:microtubule binding"/>
    <property type="evidence" value="ECO:0007669"/>
    <property type="project" value="TreeGrafter"/>
</dbReference>
<organism evidence="7 8">
    <name type="scientific">Anaeramoeba flamelloides</name>
    <dbReference type="NCBI Taxonomy" id="1746091"/>
    <lineage>
        <taxon>Eukaryota</taxon>
        <taxon>Metamonada</taxon>
        <taxon>Anaeramoebidae</taxon>
        <taxon>Anaeramoeba</taxon>
    </lineage>
</organism>
<keyword evidence="2 4" id="KW-0853">WD repeat</keyword>
<feature type="region of interest" description="Disordered" evidence="5">
    <location>
        <begin position="345"/>
        <end position="366"/>
    </location>
</feature>
<accession>A0AAV7YX48</accession>
<evidence type="ECO:0000313" key="7">
    <source>
        <dbReference type="EMBL" id="KAJ3434054.1"/>
    </source>
</evidence>
<feature type="compositionally biased region" description="Low complexity" evidence="5">
    <location>
        <begin position="345"/>
        <end position="354"/>
    </location>
</feature>
<dbReference type="PANTHER" id="PTHR13720:SF33">
    <property type="entry name" value="HELP DOMAIN-CONTAINING PROTEIN"/>
    <property type="match status" value="1"/>
</dbReference>
<feature type="compositionally biased region" description="Basic residues" evidence="5">
    <location>
        <begin position="1"/>
        <end position="20"/>
    </location>
</feature>
<proteinExistence type="inferred from homology"/>
<dbReference type="Pfam" id="PF23414">
    <property type="entry name" value="Beta-prop_EML_2"/>
    <property type="match status" value="1"/>
</dbReference>
<dbReference type="InterPro" id="IPR001680">
    <property type="entry name" value="WD40_rpt"/>
</dbReference>
<dbReference type="SMART" id="SM00320">
    <property type="entry name" value="WD40"/>
    <property type="match status" value="8"/>
</dbReference>
<evidence type="ECO:0000256" key="1">
    <source>
        <dbReference type="ARBA" id="ARBA00006489"/>
    </source>
</evidence>
<dbReference type="Proteomes" id="UP001146793">
    <property type="component" value="Unassembled WGS sequence"/>
</dbReference>
<evidence type="ECO:0000256" key="4">
    <source>
        <dbReference type="PROSITE-ProRule" id="PRU00221"/>
    </source>
</evidence>
<dbReference type="Gene3D" id="2.60.40.150">
    <property type="entry name" value="C2 domain"/>
    <property type="match status" value="1"/>
</dbReference>
<keyword evidence="3" id="KW-0677">Repeat</keyword>
<dbReference type="EMBL" id="JANTQA010000045">
    <property type="protein sequence ID" value="KAJ3434054.1"/>
    <property type="molecule type" value="Genomic_DNA"/>
</dbReference>
<feature type="compositionally biased region" description="Low complexity" evidence="5">
    <location>
        <begin position="443"/>
        <end position="472"/>
    </location>
</feature>
<feature type="compositionally biased region" description="Low complexity" evidence="5">
    <location>
        <begin position="411"/>
        <end position="430"/>
    </location>
</feature>
<dbReference type="CDD" id="cd00030">
    <property type="entry name" value="C2"/>
    <property type="match status" value="1"/>
</dbReference>
<feature type="compositionally biased region" description="Low complexity" evidence="5">
    <location>
        <begin position="23"/>
        <end position="37"/>
    </location>
</feature>
<comment type="caution">
    <text evidence="7">The sequence shown here is derived from an EMBL/GenBank/DDBJ whole genome shotgun (WGS) entry which is preliminary data.</text>
</comment>
<dbReference type="Pfam" id="PF03451">
    <property type="entry name" value="HELP"/>
    <property type="match status" value="1"/>
</dbReference>
<evidence type="ECO:0000313" key="8">
    <source>
        <dbReference type="Proteomes" id="UP001146793"/>
    </source>
</evidence>
<reference evidence="7" key="1">
    <citation type="submission" date="2022-08" db="EMBL/GenBank/DDBJ databases">
        <title>Novel sulphate-reducing endosymbionts in the free-living metamonad Anaeramoeba.</title>
        <authorList>
            <person name="Jerlstrom-Hultqvist J."/>
            <person name="Cepicka I."/>
            <person name="Gallot-Lavallee L."/>
            <person name="Salas-Leiva D."/>
            <person name="Curtis B.A."/>
            <person name="Zahonova K."/>
            <person name="Pipaliya S."/>
            <person name="Dacks J."/>
            <person name="Roger A.J."/>
        </authorList>
    </citation>
    <scope>NUCLEOTIDE SEQUENCE</scope>
    <source>
        <strain evidence="7">Busselton2</strain>
    </source>
</reference>
<dbReference type="SUPFAM" id="SSF50993">
    <property type="entry name" value="Peptidase/esterase 'gauge' domain"/>
    <property type="match status" value="1"/>
</dbReference>
<comment type="similarity">
    <text evidence="1">Belongs to the WD repeat EMAP family.</text>
</comment>
<dbReference type="AlphaFoldDB" id="A0AAV7YX48"/>
<dbReference type="SUPFAM" id="SSF49562">
    <property type="entry name" value="C2 domain (Calcium/lipid-binding domain, CaLB)"/>
    <property type="match status" value="1"/>
</dbReference>
<feature type="region of interest" description="Disordered" evidence="5">
    <location>
        <begin position="1"/>
        <end position="46"/>
    </location>
</feature>
<evidence type="ECO:0000256" key="2">
    <source>
        <dbReference type="ARBA" id="ARBA00022574"/>
    </source>
</evidence>
<dbReference type="InterPro" id="IPR050630">
    <property type="entry name" value="WD_repeat_EMAP"/>
</dbReference>
<dbReference type="Pfam" id="PF00168">
    <property type="entry name" value="C2"/>
    <property type="match status" value="1"/>
</dbReference>
<gene>
    <name evidence="7" type="ORF">M0812_20113</name>
</gene>
<feature type="repeat" description="WD" evidence="4">
    <location>
        <begin position="835"/>
        <end position="876"/>
    </location>
</feature>
<evidence type="ECO:0000259" key="6">
    <source>
        <dbReference type="PROSITE" id="PS50004"/>
    </source>
</evidence>
<feature type="compositionally biased region" description="Polar residues" evidence="5">
    <location>
        <begin position="431"/>
        <end position="442"/>
    </location>
</feature>
<dbReference type="SUPFAM" id="SSF50998">
    <property type="entry name" value="Quinoprotein alcohol dehydrogenase-like"/>
    <property type="match status" value="1"/>
</dbReference>
<feature type="compositionally biased region" description="Low complexity" evidence="5">
    <location>
        <begin position="181"/>
        <end position="190"/>
    </location>
</feature>
<protein>
    <submittedName>
        <fullName evidence="7">Echinoderm microtubule-associated protein-like elp-1</fullName>
    </submittedName>
</protein>
<feature type="repeat" description="WD" evidence="4">
    <location>
        <begin position="1054"/>
        <end position="1088"/>
    </location>
</feature>
<feature type="compositionally biased region" description="Basic and acidic residues" evidence="5">
    <location>
        <begin position="159"/>
        <end position="180"/>
    </location>
</feature>
<dbReference type="Gene3D" id="2.130.10.10">
    <property type="entry name" value="YVTN repeat-like/Quinoprotein amine dehydrogenase"/>
    <property type="match status" value="2"/>
</dbReference>
<evidence type="ECO:0000256" key="5">
    <source>
        <dbReference type="SAM" id="MobiDB-lite"/>
    </source>
</evidence>
<name>A0AAV7YX48_9EUKA</name>
<dbReference type="InterPro" id="IPR055442">
    <property type="entry name" value="Beta-prop_EML-like_2nd"/>
</dbReference>
<dbReference type="PROSITE" id="PS50082">
    <property type="entry name" value="WD_REPEATS_2"/>
    <property type="match status" value="2"/>
</dbReference>